<gene>
    <name evidence="2" type="ORF">SLEP1_g3215</name>
</gene>
<organism evidence="2 3">
    <name type="scientific">Rubroshorea leprosula</name>
    <dbReference type="NCBI Taxonomy" id="152421"/>
    <lineage>
        <taxon>Eukaryota</taxon>
        <taxon>Viridiplantae</taxon>
        <taxon>Streptophyta</taxon>
        <taxon>Embryophyta</taxon>
        <taxon>Tracheophyta</taxon>
        <taxon>Spermatophyta</taxon>
        <taxon>Magnoliopsida</taxon>
        <taxon>eudicotyledons</taxon>
        <taxon>Gunneridae</taxon>
        <taxon>Pentapetalae</taxon>
        <taxon>rosids</taxon>
        <taxon>malvids</taxon>
        <taxon>Malvales</taxon>
        <taxon>Dipterocarpaceae</taxon>
        <taxon>Rubroshorea</taxon>
    </lineage>
</organism>
<evidence type="ECO:0000313" key="2">
    <source>
        <dbReference type="EMBL" id="GKU89020.1"/>
    </source>
</evidence>
<evidence type="ECO:0000313" key="3">
    <source>
        <dbReference type="Proteomes" id="UP001054252"/>
    </source>
</evidence>
<dbReference type="EMBL" id="BPVZ01000003">
    <property type="protein sequence ID" value="GKU89020.1"/>
    <property type="molecule type" value="Genomic_DNA"/>
</dbReference>
<name>A0AAV5HVH3_9ROSI</name>
<accession>A0AAV5HVH3</accession>
<feature type="compositionally biased region" description="Polar residues" evidence="1">
    <location>
        <begin position="61"/>
        <end position="71"/>
    </location>
</feature>
<dbReference type="AlphaFoldDB" id="A0AAV5HVH3"/>
<feature type="region of interest" description="Disordered" evidence="1">
    <location>
        <begin position="58"/>
        <end position="78"/>
    </location>
</feature>
<dbReference type="SUPFAM" id="SSF56672">
    <property type="entry name" value="DNA/RNA polymerases"/>
    <property type="match status" value="1"/>
</dbReference>
<proteinExistence type="predicted"/>
<sequence length="247" mass="28311">MRSSTITRDHIRYYDFHQDHAHMTEESNNLKSKLEDLTPIGTLSEYIQKADQPRFIRVQGPQPQGSHNANNKEGVGYQQAPPPLPFPAKIIHLIMDGLEVGGLSSKQRKLYVREVKHQSRAQKRNFDDVKWKNQPITFISADFEGVVTPHNDPLVTSIMINNCEVQHVLVDTVSMHKLSTNPLKKPVAQNRRLFGGERLKVIKEEVEKLLRASFKTGVDYCEWVANLVLLKKGNGKWRMCINYTDLN</sequence>
<evidence type="ECO:0000256" key="1">
    <source>
        <dbReference type="SAM" id="MobiDB-lite"/>
    </source>
</evidence>
<dbReference type="Proteomes" id="UP001054252">
    <property type="component" value="Unassembled WGS sequence"/>
</dbReference>
<comment type="caution">
    <text evidence="2">The sequence shown here is derived from an EMBL/GenBank/DDBJ whole genome shotgun (WGS) entry which is preliminary data.</text>
</comment>
<protein>
    <submittedName>
        <fullName evidence="2">Uncharacterized protein</fullName>
    </submittedName>
</protein>
<dbReference type="Gene3D" id="3.10.10.10">
    <property type="entry name" value="HIV Type 1 Reverse Transcriptase, subunit A, domain 1"/>
    <property type="match status" value="1"/>
</dbReference>
<reference evidence="2 3" key="1">
    <citation type="journal article" date="2021" name="Commun. Biol.">
        <title>The genome of Shorea leprosula (Dipterocarpaceae) highlights the ecological relevance of drought in aseasonal tropical rainforests.</title>
        <authorList>
            <person name="Ng K.K.S."/>
            <person name="Kobayashi M.J."/>
            <person name="Fawcett J.A."/>
            <person name="Hatakeyama M."/>
            <person name="Paape T."/>
            <person name="Ng C.H."/>
            <person name="Ang C.C."/>
            <person name="Tnah L.H."/>
            <person name="Lee C.T."/>
            <person name="Nishiyama T."/>
            <person name="Sese J."/>
            <person name="O'Brien M.J."/>
            <person name="Copetti D."/>
            <person name="Mohd Noor M.I."/>
            <person name="Ong R.C."/>
            <person name="Putra M."/>
            <person name="Sireger I.Z."/>
            <person name="Indrioko S."/>
            <person name="Kosugi Y."/>
            <person name="Izuno A."/>
            <person name="Isagi Y."/>
            <person name="Lee S.L."/>
            <person name="Shimizu K.K."/>
        </authorList>
    </citation>
    <scope>NUCLEOTIDE SEQUENCE [LARGE SCALE GENOMIC DNA]</scope>
    <source>
        <strain evidence="2">214</strain>
    </source>
</reference>
<dbReference type="InterPro" id="IPR043502">
    <property type="entry name" value="DNA/RNA_pol_sf"/>
</dbReference>
<keyword evidence="3" id="KW-1185">Reference proteome</keyword>